<feature type="transmembrane region" description="Helical" evidence="10">
    <location>
        <begin position="176"/>
        <end position="192"/>
    </location>
</feature>
<comment type="pathway">
    <text evidence="10">Lipid metabolism; phospholipid metabolism.</text>
</comment>
<feature type="transmembrane region" description="Helical" evidence="10">
    <location>
        <begin position="89"/>
        <end position="111"/>
    </location>
</feature>
<organism evidence="11 12">
    <name type="scientific">Rufibacter quisquiliarum</name>
    <dbReference type="NCBI Taxonomy" id="1549639"/>
    <lineage>
        <taxon>Bacteria</taxon>
        <taxon>Pseudomonadati</taxon>
        <taxon>Bacteroidota</taxon>
        <taxon>Cytophagia</taxon>
        <taxon>Cytophagales</taxon>
        <taxon>Hymenobacteraceae</taxon>
        <taxon>Rufibacter</taxon>
    </lineage>
</organism>
<evidence type="ECO:0000256" key="9">
    <source>
        <dbReference type="ARBA" id="ARBA00023264"/>
    </source>
</evidence>
<gene>
    <name evidence="10" type="primary">plsY</name>
    <name evidence="11" type="ORF">FHS90_000911</name>
</gene>
<keyword evidence="7 10" id="KW-0472">Membrane</keyword>
<comment type="caution">
    <text evidence="11">The sequence shown here is derived from an EMBL/GenBank/DDBJ whole genome shotgun (WGS) entry which is preliminary data.</text>
</comment>
<feature type="transmembrane region" description="Helical" evidence="10">
    <location>
        <begin position="57"/>
        <end position="77"/>
    </location>
</feature>
<keyword evidence="12" id="KW-1185">Reference proteome</keyword>
<proteinExistence type="inferred from homology"/>
<dbReference type="GO" id="GO:0043772">
    <property type="term" value="F:acyl-phosphate glycerol-3-phosphate acyltransferase activity"/>
    <property type="evidence" value="ECO:0007669"/>
    <property type="project" value="UniProtKB-UniRule"/>
</dbReference>
<comment type="catalytic activity">
    <reaction evidence="10">
        <text>an acyl phosphate + sn-glycerol 3-phosphate = a 1-acyl-sn-glycero-3-phosphate + phosphate</text>
        <dbReference type="Rhea" id="RHEA:34075"/>
        <dbReference type="ChEBI" id="CHEBI:43474"/>
        <dbReference type="ChEBI" id="CHEBI:57597"/>
        <dbReference type="ChEBI" id="CHEBI:57970"/>
        <dbReference type="ChEBI" id="CHEBI:59918"/>
        <dbReference type="EC" id="2.3.1.275"/>
    </reaction>
</comment>
<evidence type="ECO:0000256" key="6">
    <source>
        <dbReference type="ARBA" id="ARBA00023098"/>
    </source>
</evidence>
<dbReference type="PANTHER" id="PTHR30309:SF0">
    <property type="entry name" value="GLYCEROL-3-PHOSPHATE ACYLTRANSFERASE-RELATED"/>
    <property type="match status" value="1"/>
</dbReference>
<keyword evidence="4 10" id="KW-0812">Transmembrane</keyword>
<dbReference type="HAMAP" id="MF_01043">
    <property type="entry name" value="PlsY"/>
    <property type="match status" value="1"/>
</dbReference>
<evidence type="ECO:0000256" key="7">
    <source>
        <dbReference type="ARBA" id="ARBA00023136"/>
    </source>
</evidence>
<dbReference type="PANTHER" id="PTHR30309">
    <property type="entry name" value="INNER MEMBRANE PROTEIN YGIH"/>
    <property type="match status" value="1"/>
</dbReference>
<dbReference type="AlphaFoldDB" id="A0A839GHN0"/>
<dbReference type="NCBIfam" id="TIGR00023">
    <property type="entry name" value="glycerol-3-phosphate 1-O-acyltransferase PlsY"/>
    <property type="match status" value="1"/>
</dbReference>
<keyword evidence="1 10" id="KW-1003">Cell membrane</keyword>
<evidence type="ECO:0000256" key="10">
    <source>
        <dbReference type="HAMAP-Rule" id="MF_01043"/>
    </source>
</evidence>
<protein>
    <recommendedName>
        <fullName evidence="10">Glycerol-3-phosphate acyltransferase</fullName>
    </recommendedName>
    <alternativeName>
        <fullName evidence="10">Acyl-PO4 G3P acyltransferase</fullName>
    </alternativeName>
    <alternativeName>
        <fullName evidence="10">Acyl-phosphate--glycerol-3-phosphate acyltransferase</fullName>
    </alternativeName>
    <alternativeName>
        <fullName evidence="10">G3P acyltransferase</fullName>
        <shortName evidence="10">GPAT</shortName>
        <ecNumber evidence="10">2.3.1.275</ecNumber>
    </alternativeName>
    <alternativeName>
        <fullName evidence="10">Lysophosphatidic acid synthase</fullName>
        <shortName evidence="10">LPA synthase</shortName>
    </alternativeName>
</protein>
<keyword evidence="5 10" id="KW-1133">Transmembrane helix</keyword>
<dbReference type="InterPro" id="IPR003811">
    <property type="entry name" value="G3P_acylTferase_PlsY"/>
</dbReference>
<sequence length="212" mass="22885">MEWMIIAGVVLAAYLIGAVPTAVWVGKKFYGIDVRQHGSGNAGATNTFRVLGKKPGALVMAVDIFKGWAATSLAYLLVQWGAVTPDQLILFKIILGAVAVVGHIFPVYVGFKGGKGVATLMGMVLGVHLTAALICLGIFLVVLLITHYVSLSSMTAAVCFPLLLLLPSFRPEEPMLFVFAILIALMVIWTHRKNITRLLQGVESKIYLFGKK</sequence>
<dbReference type="Pfam" id="PF02660">
    <property type="entry name" value="G3P_acyltransf"/>
    <property type="match status" value="1"/>
</dbReference>
<dbReference type="Proteomes" id="UP000563094">
    <property type="component" value="Unassembled WGS sequence"/>
</dbReference>
<evidence type="ECO:0000256" key="3">
    <source>
        <dbReference type="ARBA" id="ARBA00022679"/>
    </source>
</evidence>
<evidence type="ECO:0000256" key="2">
    <source>
        <dbReference type="ARBA" id="ARBA00022516"/>
    </source>
</evidence>
<evidence type="ECO:0000256" key="1">
    <source>
        <dbReference type="ARBA" id="ARBA00022475"/>
    </source>
</evidence>
<dbReference type="EMBL" id="JACJIQ010000002">
    <property type="protein sequence ID" value="MBA9076209.1"/>
    <property type="molecule type" value="Genomic_DNA"/>
</dbReference>
<accession>A0A839GHN0</accession>
<dbReference type="UniPathway" id="UPA00085"/>
<name>A0A839GHN0_9BACT</name>
<dbReference type="EC" id="2.3.1.275" evidence="10"/>
<keyword evidence="8 10" id="KW-0594">Phospholipid biosynthesis</keyword>
<feature type="transmembrane region" description="Helical" evidence="10">
    <location>
        <begin position="6"/>
        <end position="26"/>
    </location>
</feature>
<keyword evidence="2 10" id="KW-0444">Lipid biosynthesis</keyword>
<dbReference type="RefSeq" id="WP_066835397.1">
    <property type="nucleotide sequence ID" value="NZ_JACJIQ010000002.1"/>
</dbReference>
<feature type="transmembrane region" description="Helical" evidence="10">
    <location>
        <begin position="123"/>
        <end position="145"/>
    </location>
</feature>
<comment type="function">
    <text evidence="10">Catalyzes the transfer of an acyl group from acyl-phosphate (acyl-PO(4)) to glycerol-3-phosphate (G3P) to form lysophosphatidic acid (LPA). This enzyme utilizes acyl-phosphate as fatty acyl donor, but not acyl-CoA or acyl-ACP.</text>
</comment>
<comment type="similarity">
    <text evidence="10">Belongs to the PlsY family.</text>
</comment>
<evidence type="ECO:0000256" key="4">
    <source>
        <dbReference type="ARBA" id="ARBA00022692"/>
    </source>
</evidence>
<keyword evidence="11" id="KW-0012">Acyltransferase</keyword>
<evidence type="ECO:0000256" key="5">
    <source>
        <dbReference type="ARBA" id="ARBA00022989"/>
    </source>
</evidence>
<keyword evidence="6 10" id="KW-0443">Lipid metabolism</keyword>
<evidence type="ECO:0000313" key="11">
    <source>
        <dbReference type="EMBL" id="MBA9076209.1"/>
    </source>
</evidence>
<reference evidence="11 12" key="1">
    <citation type="submission" date="2020-08" db="EMBL/GenBank/DDBJ databases">
        <title>Genomic Encyclopedia of Type Strains, Phase IV (KMG-IV): sequencing the most valuable type-strain genomes for metagenomic binning, comparative biology and taxonomic classification.</title>
        <authorList>
            <person name="Goeker M."/>
        </authorList>
    </citation>
    <scope>NUCLEOTIDE SEQUENCE [LARGE SCALE GENOMIC DNA]</scope>
    <source>
        <strain evidence="11 12">DSM 29854</strain>
    </source>
</reference>
<keyword evidence="3 10" id="KW-0808">Transferase</keyword>
<evidence type="ECO:0000313" key="12">
    <source>
        <dbReference type="Proteomes" id="UP000563094"/>
    </source>
</evidence>
<keyword evidence="9 10" id="KW-1208">Phospholipid metabolism</keyword>
<evidence type="ECO:0000256" key="8">
    <source>
        <dbReference type="ARBA" id="ARBA00023209"/>
    </source>
</evidence>
<dbReference type="GO" id="GO:0005886">
    <property type="term" value="C:plasma membrane"/>
    <property type="evidence" value="ECO:0007669"/>
    <property type="project" value="UniProtKB-SubCell"/>
</dbReference>
<dbReference type="GO" id="GO:0008654">
    <property type="term" value="P:phospholipid biosynthetic process"/>
    <property type="evidence" value="ECO:0007669"/>
    <property type="project" value="UniProtKB-UniRule"/>
</dbReference>
<dbReference type="SMART" id="SM01207">
    <property type="entry name" value="G3P_acyltransf"/>
    <property type="match status" value="1"/>
</dbReference>
<comment type="subcellular location">
    <subcellularLocation>
        <location evidence="10">Cell membrane</location>
        <topology evidence="10">Multi-pass membrane protein</topology>
    </subcellularLocation>
</comment>
<comment type="subunit">
    <text evidence="10">Probably interacts with PlsX.</text>
</comment>